<keyword evidence="5 9" id="KW-0812">Transmembrane</keyword>
<feature type="transmembrane region" description="Helical" evidence="9">
    <location>
        <begin position="33"/>
        <end position="52"/>
    </location>
</feature>
<evidence type="ECO:0000256" key="1">
    <source>
        <dbReference type="ARBA" id="ARBA00004651"/>
    </source>
</evidence>
<dbReference type="RefSeq" id="WP_138127635.1">
    <property type="nucleotide sequence ID" value="NZ_SWLG01000011.1"/>
</dbReference>
<evidence type="ECO:0000256" key="7">
    <source>
        <dbReference type="ARBA" id="ARBA00023136"/>
    </source>
</evidence>
<feature type="domain" description="Na+/H+ antiporter NhaC-like C-terminal" evidence="10">
    <location>
        <begin position="157"/>
        <end position="448"/>
    </location>
</feature>
<dbReference type="InterPro" id="IPR018461">
    <property type="entry name" value="Na/H_Antiport_NhaC-like_C"/>
</dbReference>
<evidence type="ECO:0000256" key="6">
    <source>
        <dbReference type="ARBA" id="ARBA00022989"/>
    </source>
</evidence>
<feature type="transmembrane region" description="Helical" evidence="9">
    <location>
        <begin position="231"/>
        <end position="249"/>
    </location>
</feature>
<keyword evidence="4" id="KW-1003">Cell membrane</keyword>
<dbReference type="InterPro" id="IPR052180">
    <property type="entry name" value="NhaC_Na-H+_Antiporter"/>
</dbReference>
<dbReference type="PANTHER" id="PTHR33451:SF6">
    <property type="entry name" value="NA(+)_H(+) ANTIPORTER NHAC"/>
    <property type="match status" value="1"/>
</dbReference>
<evidence type="ECO:0000256" key="8">
    <source>
        <dbReference type="ARBA" id="ARBA00038435"/>
    </source>
</evidence>
<dbReference type="GO" id="GO:0005886">
    <property type="term" value="C:plasma membrane"/>
    <property type="evidence" value="ECO:0007669"/>
    <property type="project" value="UniProtKB-SubCell"/>
</dbReference>
<accession>A0A5R9EYS0</accession>
<dbReference type="OrthoDB" id="9762978at2"/>
<keyword evidence="3" id="KW-0050">Antiport</keyword>
<evidence type="ECO:0000313" key="12">
    <source>
        <dbReference type="Proteomes" id="UP000308230"/>
    </source>
</evidence>
<dbReference type="InterPro" id="IPR004770">
    <property type="entry name" value="Na/H_antiport_NhaC"/>
</dbReference>
<reference evidence="11 12" key="1">
    <citation type="submission" date="2019-04" db="EMBL/GenBank/DDBJ databases">
        <title>Bacillus caeni sp. nov., a bacterium isolated from mangrove sediment.</title>
        <authorList>
            <person name="Huang H."/>
            <person name="Mo K."/>
            <person name="Hu Y."/>
        </authorList>
    </citation>
    <scope>NUCLEOTIDE SEQUENCE [LARGE SCALE GENOMIC DNA]</scope>
    <source>
        <strain evidence="11 12">HB172195</strain>
    </source>
</reference>
<feature type="transmembrane region" description="Helical" evidence="9">
    <location>
        <begin position="261"/>
        <end position="282"/>
    </location>
</feature>
<feature type="transmembrane region" description="Helical" evidence="9">
    <location>
        <begin position="107"/>
        <end position="135"/>
    </location>
</feature>
<evidence type="ECO:0000259" key="10">
    <source>
        <dbReference type="Pfam" id="PF03553"/>
    </source>
</evidence>
<evidence type="ECO:0000256" key="4">
    <source>
        <dbReference type="ARBA" id="ARBA00022475"/>
    </source>
</evidence>
<dbReference type="Proteomes" id="UP000308230">
    <property type="component" value="Unassembled WGS sequence"/>
</dbReference>
<comment type="caution">
    <text evidence="11">The sequence shown here is derived from an EMBL/GenBank/DDBJ whole genome shotgun (WGS) entry which is preliminary data.</text>
</comment>
<evidence type="ECO:0000256" key="2">
    <source>
        <dbReference type="ARBA" id="ARBA00022448"/>
    </source>
</evidence>
<organism evidence="11 12">
    <name type="scientific">Exobacillus caeni</name>
    <dbReference type="NCBI Taxonomy" id="2574798"/>
    <lineage>
        <taxon>Bacteria</taxon>
        <taxon>Bacillati</taxon>
        <taxon>Bacillota</taxon>
        <taxon>Bacilli</taxon>
        <taxon>Bacillales</taxon>
        <taxon>Guptibacillaceae</taxon>
        <taxon>Exobacillus</taxon>
    </lineage>
</organism>
<evidence type="ECO:0000256" key="3">
    <source>
        <dbReference type="ARBA" id="ARBA00022449"/>
    </source>
</evidence>
<dbReference type="NCBIfam" id="TIGR00931">
    <property type="entry name" value="antiport_nhaC"/>
    <property type="match status" value="1"/>
</dbReference>
<comment type="subcellular location">
    <subcellularLocation>
        <location evidence="1">Cell membrane</location>
        <topology evidence="1">Multi-pass membrane protein</topology>
    </subcellularLocation>
</comment>
<dbReference type="Pfam" id="PF03553">
    <property type="entry name" value="Na_H_antiporter"/>
    <property type="match status" value="1"/>
</dbReference>
<feature type="transmembrane region" description="Helical" evidence="9">
    <location>
        <begin position="192"/>
        <end position="211"/>
    </location>
</feature>
<feature type="transmembrane region" description="Helical" evidence="9">
    <location>
        <begin position="428"/>
        <end position="450"/>
    </location>
</feature>
<dbReference type="AlphaFoldDB" id="A0A5R9EYS0"/>
<gene>
    <name evidence="11" type="primary">nhaC</name>
    <name evidence="11" type="ORF">FCL54_15405</name>
</gene>
<dbReference type="GO" id="GO:0015297">
    <property type="term" value="F:antiporter activity"/>
    <property type="evidence" value="ECO:0007669"/>
    <property type="project" value="UniProtKB-KW"/>
</dbReference>
<feature type="transmembrane region" description="Helical" evidence="9">
    <location>
        <begin position="9"/>
        <end position="27"/>
    </location>
</feature>
<keyword evidence="2" id="KW-0813">Transport</keyword>
<feature type="transmembrane region" description="Helical" evidence="9">
    <location>
        <begin position="72"/>
        <end position="95"/>
    </location>
</feature>
<evidence type="ECO:0000256" key="9">
    <source>
        <dbReference type="SAM" id="Phobius"/>
    </source>
</evidence>
<proteinExistence type="inferred from homology"/>
<sequence>MNQGTGSKASFIILFGVIAIIVYTMLVEQVEPHIPLLISLIFTATIATLDGIEWARIEKGMLDGLKVGAKPILILFLVGILIAVWMMSGTVPTLVSYGLSVISPEWFVLSALFITIIVSTFTGSSFTTIGTIGIAMMGMSNMIGINPALAAGAIVSGACFGDKMSPLSDTTNFASGISEVDLFTHIRTLMKTTVPALVLTIIAFLFISHNNGGIVQTNQIDEAIKVLNENFYVSGWTLLSPLLVVLLAFKRFPILGTLTVGALSGVITAWIFQTGITVPAVIQSLQHGFQLDTGNEMVDTMINRGGLQSMMWSISLIMIALSFGGIIREIGVIDKMLNLIIERLSHRGHLISSTALSSIAVNLLTGEQYLSILLPGQTFKPFFEKMKLDNRYLSRTLEDAGTLVNPLVPWGVSGAFFANTLGVPVMEYLPFALFLIFSPLLTVIFGYITFNSNRSIPLANIWIKSSLFTKSKHN</sequence>
<dbReference type="EMBL" id="SWLG01000011">
    <property type="protein sequence ID" value="TLS36317.1"/>
    <property type="molecule type" value="Genomic_DNA"/>
</dbReference>
<protein>
    <submittedName>
        <fullName evidence="11">Na+/H+ antiporter NhaC</fullName>
    </submittedName>
</protein>
<keyword evidence="7 9" id="KW-0472">Membrane</keyword>
<name>A0A5R9EYS0_9BACL</name>
<feature type="transmembrane region" description="Helical" evidence="9">
    <location>
        <begin position="310"/>
        <end position="327"/>
    </location>
</feature>
<dbReference type="PANTHER" id="PTHR33451">
    <property type="entry name" value="MALATE-2H(+)/NA(+)-LACTATE ANTIPORTER"/>
    <property type="match status" value="1"/>
</dbReference>
<evidence type="ECO:0000313" key="11">
    <source>
        <dbReference type="EMBL" id="TLS36317.1"/>
    </source>
</evidence>
<keyword evidence="12" id="KW-1185">Reference proteome</keyword>
<evidence type="ECO:0000256" key="5">
    <source>
        <dbReference type="ARBA" id="ARBA00022692"/>
    </source>
</evidence>
<comment type="similarity">
    <text evidence="8">Belongs to the NhaC Na(+)/H(+) (TC 2.A.35) antiporter family.</text>
</comment>
<keyword evidence="6 9" id="KW-1133">Transmembrane helix</keyword>